<comment type="function">
    <text evidence="11">Catalyzes the reversible phosphorylation of UMP to UDP.</text>
</comment>
<evidence type="ECO:0000313" key="13">
    <source>
        <dbReference type="EMBL" id="HEN27162.1"/>
    </source>
</evidence>
<protein>
    <recommendedName>
        <fullName evidence="11">Uridylate kinase</fullName>
        <shortName evidence="11">UK</shortName>
        <ecNumber evidence="11">2.7.4.22</ecNumber>
    </recommendedName>
    <alternativeName>
        <fullName evidence="11">Uridine monophosphate kinase</fullName>
        <shortName evidence="11">UMP kinase</shortName>
        <shortName evidence="11">UMPK</shortName>
    </alternativeName>
</protein>
<evidence type="ECO:0000256" key="9">
    <source>
        <dbReference type="ARBA" id="ARBA00022975"/>
    </source>
</evidence>
<feature type="domain" description="Aspartate/glutamate/uridylate kinase" evidence="12">
    <location>
        <begin position="7"/>
        <end position="215"/>
    </location>
</feature>
<dbReference type="UniPathway" id="UPA00159">
    <property type="reaction ID" value="UER00275"/>
</dbReference>
<dbReference type="GO" id="GO:0044210">
    <property type="term" value="P:'de novo' CTP biosynthetic process"/>
    <property type="evidence" value="ECO:0007669"/>
    <property type="project" value="UniProtKB-UniRule"/>
</dbReference>
<dbReference type="FunFam" id="3.40.1160.10:FF:000001">
    <property type="entry name" value="Uridylate kinase"/>
    <property type="match status" value="1"/>
</dbReference>
<keyword evidence="6 11" id="KW-0547">Nucleotide-binding</keyword>
<evidence type="ECO:0000256" key="2">
    <source>
        <dbReference type="ARBA" id="ARBA00004791"/>
    </source>
</evidence>
<comment type="similarity">
    <text evidence="3 11">Belongs to the UMP kinase family.</text>
</comment>
<evidence type="ECO:0000256" key="10">
    <source>
        <dbReference type="ARBA" id="ARBA00047767"/>
    </source>
</evidence>
<dbReference type="InterPro" id="IPR015963">
    <property type="entry name" value="Uridylate_kinase_bac"/>
</dbReference>
<evidence type="ECO:0000256" key="4">
    <source>
        <dbReference type="ARBA" id="ARBA00022490"/>
    </source>
</evidence>
<dbReference type="Gene3D" id="3.40.1160.10">
    <property type="entry name" value="Acetylglutamate kinase-like"/>
    <property type="match status" value="1"/>
</dbReference>
<evidence type="ECO:0000256" key="6">
    <source>
        <dbReference type="ARBA" id="ARBA00022741"/>
    </source>
</evidence>
<keyword evidence="4 11" id="KW-0963">Cytoplasm</keyword>
<dbReference type="AlphaFoldDB" id="A0A7C2K2A4"/>
<evidence type="ECO:0000259" key="12">
    <source>
        <dbReference type="Pfam" id="PF00696"/>
    </source>
</evidence>
<comment type="subcellular location">
    <subcellularLocation>
        <location evidence="1 11">Cytoplasm</location>
    </subcellularLocation>
</comment>
<evidence type="ECO:0000256" key="7">
    <source>
        <dbReference type="ARBA" id="ARBA00022777"/>
    </source>
</evidence>
<dbReference type="SUPFAM" id="SSF53633">
    <property type="entry name" value="Carbamate kinase-like"/>
    <property type="match status" value="1"/>
</dbReference>
<sequence>MKSKYRRVLLKLSGELFGNEKENLDINFLNRISREIAYCSKELGTQIAIVVGGGNIVRGKTIEKLGFDRVSADYMGMLATAINSMALQNALEKEGVETRIVTAIEIRAIGEPFIRRKVLKHLENNRIVIFACGTGNPLFTTDTAAALRAGEIKAEILFKGTKVDGVYDKDPKLHRDARKFEYLDLKTMLKLELEVMDQTAIALCRENKIPILVFDITEEGNLTKALIGEKIGTFVEV</sequence>
<dbReference type="GO" id="GO:0005524">
    <property type="term" value="F:ATP binding"/>
    <property type="evidence" value="ECO:0007669"/>
    <property type="project" value="UniProtKB-KW"/>
</dbReference>
<feature type="binding site" evidence="11">
    <location>
        <begin position="11"/>
        <end position="14"/>
    </location>
    <ligand>
        <name>ATP</name>
        <dbReference type="ChEBI" id="CHEBI:30616"/>
    </ligand>
</feature>
<feature type="binding site" evidence="11">
    <location>
        <position position="167"/>
    </location>
    <ligand>
        <name>ATP</name>
        <dbReference type="ChEBI" id="CHEBI:30616"/>
    </ligand>
</feature>
<evidence type="ECO:0000256" key="5">
    <source>
        <dbReference type="ARBA" id="ARBA00022679"/>
    </source>
</evidence>
<dbReference type="InterPro" id="IPR036393">
    <property type="entry name" value="AceGlu_kinase-like_sf"/>
</dbReference>
<accession>A0A7C2K2A4</accession>
<reference evidence="13" key="1">
    <citation type="journal article" date="2020" name="mSystems">
        <title>Genome- and Community-Level Interaction Insights into Carbon Utilization and Element Cycling Functions of Hydrothermarchaeota in Hydrothermal Sediment.</title>
        <authorList>
            <person name="Zhou Z."/>
            <person name="Liu Y."/>
            <person name="Xu W."/>
            <person name="Pan J."/>
            <person name="Luo Z.H."/>
            <person name="Li M."/>
        </authorList>
    </citation>
    <scope>NUCLEOTIDE SEQUENCE [LARGE SCALE GENOMIC DNA]</scope>
    <source>
        <strain evidence="13">SpSt-34</strain>
    </source>
</reference>
<dbReference type="EMBL" id="DSOL01000011">
    <property type="protein sequence ID" value="HEN27162.1"/>
    <property type="molecule type" value="Genomic_DNA"/>
</dbReference>
<keyword evidence="9 11" id="KW-0665">Pyrimidine biosynthesis</keyword>
<feature type="binding site" evidence="11">
    <location>
        <position position="54"/>
    </location>
    <ligand>
        <name>ATP</name>
        <dbReference type="ChEBI" id="CHEBI:30616"/>
    </ligand>
</feature>
<comment type="pathway">
    <text evidence="2 11">Pyrimidine metabolism; CTP biosynthesis via de novo pathway; UDP from UMP (UMPK route): step 1/1.</text>
</comment>
<evidence type="ECO:0000256" key="8">
    <source>
        <dbReference type="ARBA" id="ARBA00022840"/>
    </source>
</evidence>
<dbReference type="PANTHER" id="PTHR42833:SF4">
    <property type="entry name" value="URIDYLATE KINASE PUMPKIN, CHLOROPLASTIC"/>
    <property type="match status" value="1"/>
</dbReference>
<feature type="binding site" evidence="11">
    <location>
        <begin position="134"/>
        <end position="141"/>
    </location>
    <ligand>
        <name>UMP</name>
        <dbReference type="ChEBI" id="CHEBI:57865"/>
    </ligand>
</feature>
<feature type="binding site" evidence="11">
    <location>
        <position position="53"/>
    </location>
    <ligand>
        <name>UMP</name>
        <dbReference type="ChEBI" id="CHEBI:57865"/>
    </ligand>
</feature>
<gene>
    <name evidence="11" type="primary">pyrH</name>
    <name evidence="13" type="ORF">ENQ77_00510</name>
</gene>
<proteinExistence type="inferred from homology"/>
<dbReference type="InterPro" id="IPR011817">
    <property type="entry name" value="Uridylate_kinase"/>
</dbReference>
<evidence type="ECO:0000256" key="1">
    <source>
        <dbReference type="ARBA" id="ARBA00004496"/>
    </source>
</evidence>
<dbReference type="Pfam" id="PF00696">
    <property type="entry name" value="AA_kinase"/>
    <property type="match status" value="1"/>
</dbReference>
<comment type="caution">
    <text evidence="11">Lacks conserved residue(s) required for the propagation of feature annotation.</text>
</comment>
<evidence type="ECO:0000256" key="3">
    <source>
        <dbReference type="ARBA" id="ARBA00007614"/>
    </source>
</evidence>
<dbReference type="CDD" id="cd04254">
    <property type="entry name" value="AAK_UMPK-PyrH-Ec"/>
    <property type="match status" value="1"/>
</dbReference>
<evidence type="ECO:0000256" key="11">
    <source>
        <dbReference type="HAMAP-Rule" id="MF_01220"/>
    </source>
</evidence>
<organism evidence="13">
    <name type="scientific">candidate division WOR-3 bacterium</name>
    <dbReference type="NCBI Taxonomy" id="2052148"/>
    <lineage>
        <taxon>Bacteria</taxon>
        <taxon>Bacteria division WOR-3</taxon>
    </lineage>
</organism>
<comment type="catalytic activity">
    <reaction evidence="10 11">
        <text>UMP + ATP = UDP + ADP</text>
        <dbReference type="Rhea" id="RHEA:24400"/>
        <dbReference type="ChEBI" id="CHEBI:30616"/>
        <dbReference type="ChEBI" id="CHEBI:57865"/>
        <dbReference type="ChEBI" id="CHEBI:58223"/>
        <dbReference type="ChEBI" id="CHEBI:456216"/>
        <dbReference type="EC" id="2.7.4.22"/>
    </reaction>
</comment>
<dbReference type="EC" id="2.7.4.22" evidence="11"/>
<dbReference type="PANTHER" id="PTHR42833">
    <property type="entry name" value="URIDYLATE KINASE"/>
    <property type="match status" value="1"/>
</dbReference>
<keyword evidence="7 11" id="KW-0418">Kinase</keyword>
<dbReference type="PIRSF" id="PIRSF005650">
    <property type="entry name" value="Uridylate_kin"/>
    <property type="match status" value="1"/>
</dbReference>
<dbReference type="HAMAP" id="MF_01220_B">
    <property type="entry name" value="PyrH_B"/>
    <property type="match status" value="1"/>
</dbReference>
<dbReference type="GO" id="GO:0006225">
    <property type="term" value="P:UDP biosynthetic process"/>
    <property type="evidence" value="ECO:0007669"/>
    <property type="project" value="TreeGrafter"/>
</dbReference>
<dbReference type="GO" id="GO:0005737">
    <property type="term" value="C:cytoplasm"/>
    <property type="evidence" value="ECO:0007669"/>
    <property type="project" value="UniProtKB-SubCell"/>
</dbReference>
<dbReference type="InterPro" id="IPR001048">
    <property type="entry name" value="Asp/Glu/Uridylate_kinase"/>
</dbReference>
<keyword evidence="5 11" id="KW-0808">Transferase</keyword>
<comment type="subunit">
    <text evidence="11">Homohexamer.</text>
</comment>
<keyword evidence="8 11" id="KW-0067">ATP-binding</keyword>
<feature type="binding site" evidence="11">
    <location>
        <position position="73"/>
    </location>
    <ligand>
        <name>UMP</name>
        <dbReference type="ChEBI" id="CHEBI:57865"/>
    </ligand>
</feature>
<dbReference type="GO" id="GO:0033862">
    <property type="term" value="F:UMP kinase activity"/>
    <property type="evidence" value="ECO:0007669"/>
    <property type="project" value="UniProtKB-EC"/>
</dbReference>
<feature type="binding site" evidence="11">
    <location>
        <position position="58"/>
    </location>
    <ligand>
        <name>ATP</name>
        <dbReference type="ChEBI" id="CHEBI:30616"/>
    </ligand>
</feature>
<dbReference type="NCBIfam" id="TIGR02075">
    <property type="entry name" value="pyrH_bact"/>
    <property type="match status" value="1"/>
</dbReference>
<comment type="activity regulation">
    <text evidence="11">Inhibited by UTP.</text>
</comment>
<name>A0A7C2K2A4_UNCW3</name>
<feature type="binding site" evidence="11">
    <location>
        <position position="170"/>
    </location>
    <ligand>
        <name>ATP</name>
        <dbReference type="ChEBI" id="CHEBI:30616"/>
    </ligand>
</feature>
<feature type="binding site" evidence="11">
    <location>
        <position position="161"/>
    </location>
    <ligand>
        <name>ATP</name>
        <dbReference type="ChEBI" id="CHEBI:30616"/>
    </ligand>
</feature>
<comment type="caution">
    <text evidence="13">The sequence shown here is derived from an EMBL/GenBank/DDBJ whole genome shotgun (WGS) entry which is preliminary data.</text>
</comment>